<feature type="compositionally biased region" description="Gly residues" evidence="1">
    <location>
        <begin position="1"/>
        <end position="10"/>
    </location>
</feature>
<dbReference type="HOGENOM" id="CLU_2076956_0_0_1"/>
<accession>A0A0E0PEW3</accession>
<dbReference type="Proteomes" id="UP000008022">
    <property type="component" value="Unassembled WGS sequence"/>
</dbReference>
<keyword evidence="3" id="KW-1185">Reference proteome</keyword>
<evidence type="ECO:0000256" key="1">
    <source>
        <dbReference type="SAM" id="MobiDB-lite"/>
    </source>
</evidence>
<reference evidence="2" key="2">
    <citation type="submission" date="2015-06" db="UniProtKB">
        <authorList>
            <consortium name="EnsemblPlants"/>
        </authorList>
    </citation>
    <scope>IDENTIFICATION</scope>
</reference>
<evidence type="ECO:0000313" key="3">
    <source>
        <dbReference type="Proteomes" id="UP000008022"/>
    </source>
</evidence>
<organism evidence="2 3">
    <name type="scientific">Oryza rufipogon</name>
    <name type="common">Brownbeard rice</name>
    <name type="synonym">Asian wild rice</name>
    <dbReference type="NCBI Taxonomy" id="4529"/>
    <lineage>
        <taxon>Eukaryota</taxon>
        <taxon>Viridiplantae</taxon>
        <taxon>Streptophyta</taxon>
        <taxon>Embryophyta</taxon>
        <taxon>Tracheophyta</taxon>
        <taxon>Spermatophyta</taxon>
        <taxon>Magnoliopsida</taxon>
        <taxon>Liliopsida</taxon>
        <taxon>Poales</taxon>
        <taxon>Poaceae</taxon>
        <taxon>BOP clade</taxon>
        <taxon>Oryzoideae</taxon>
        <taxon>Oryzeae</taxon>
        <taxon>Oryzinae</taxon>
        <taxon>Oryza</taxon>
    </lineage>
</organism>
<reference evidence="3" key="1">
    <citation type="submission" date="2013-06" db="EMBL/GenBank/DDBJ databases">
        <authorList>
            <person name="Zhao Q."/>
        </authorList>
    </citation>
    <scope>NUCLEOTIDE SEQUENCE</scope>
    <source>
        <strain evidence="3">cv. W1943</strain>
    </source>
</reference>
<proteinExistence type="predicted"/>
<name>A0A0E0PEW3_ORYRU</name>
<protein>
    <submittedName>
        <fullName evidence="2">Uncharacterized protein</fullName>
    </submittedName>
</protein>
<sequence>MASGGVGAPGGNSATMSPATELGRQRRTHQPAMRMEPGAVDGAWRCWSTRRQSGDHVAGGRALLLPSGSSSPARAGIADGHLLLTAQALNLVPLWMGKVDEGYPVPTVYRRVFLRTRQ</sequence>
<feature type="region of interest" description="Disordered" evidence="1">
    <location>
        <begin position="1"/>
        <end position="35"/>
    </location>
</feature>
<evidence type="ECO:0000313" key="2">
    <source>
        <dbReference type="EnsemblPlants" id="ORUFI04G29090.1"/>
    </source>
</evidence>
<dbReference type="EnsemblPlants" id="ORUFI04G29090.1">
    <property type="protein sequence ID" value="ORUFI04G29090.1"/>
    <property type="gene ID" value="ORUFI04G29090"/>
</dbReference>
<dbReference type="AlphaFoldDB" id="A0A0E0PEW3"/>
<dbReference type="Gramene" id="ORUFI04G29090.1">
    <property type="protein sequence ID" value="ORUFI04G29090.1"/>
    <property type="gene ID" value="ORUFI04G29090"/>
</dbReference>